<comment type="caution">
    <text evidence="2">The sequence shown here is derived from an EMBL/GenBank/DDBJ whole genome shotgun (WGS) entry which is preliminary data.</text>
</comment>
<name>A0A8S3PYS7_MYTED</name>
<evidence type="ECO:0000313" key="2">
    <source>
        <dbReference type="EMBL" id="CAG2188234.1"/>
    </source>
</evidence>
<dbReference type="OrthoDB" id="6196187at2759"/>
<feature type="region of interest" description="Disordered" evidence="1">
    <location>
        <begin position="145"/>
        <end position="173"/>
    </location>
</feature>
<feature type="compositionally biased region" description="Basic residues" evidence="1">
    <location>
        <begin position="154"/>
        <end position="163"/>
    </location>
</feature>
<proteinExistence type="predicted"/>
<protein>
    <submittedName>
        <fullName evidence="2">Uncharacterized protein</fullName>
    </submittedName>
</protein>
<gene>
    <name evidence="2" type="ORF">MEDL_3661</name>
</gene>
<keyword evidence="3" id="KW-1185">Reference proteome</keyword>
<feature type="compositionally biased region" description="Low complexity" evidence="1">
    <location>
        <begin position="164"/>
        <end position="173"/>
    </location>
</feature>
<sequence length="287" mass="32920">MMSRGDVEGDICEASGVTRTSTRQRGLTDKGFLWQVDTLQKNFRKAVSSWKSWSNKIEVQLSDTRDTNIIREHRNILVENMNHLTSVYKQLFNLIENESESHGHSELISDTEIFKRYETCENYHADLMKRITTRVQEIDRDNVETRGSYTCKSRSSHSSHSHRSSASQRSQTASRAADLKAKLKYIEIEAKAKLKLERIQTIRELEATEAKLDVIDKASQGSDLDELKKSLPQANILDKFLQHVNPYAKVDTDIENIKDEHDDFVTTLPRSAVPKKLNIELTAELNL</sequence>
<evidence type="ECO:0000313" key="3">
    <source>
        <dbReference type="Proteomes" id="UP000683360"/>
    </source>
</evidence>
<dbReference type="AlphaFoldDB" id="A0A8S3PYS7"/>
<organism evidence="2 3">
    <name type="scientific">Mytilus edulis</name>
    <name type="common">Blue mussel</name>
    <dbReference type="NCBI Taxonomy" id="6550"/>
    <lineage>
        <taxon>Eukaryota</taxon>
        <taxon>Metazoa</taxon>
        <taxon>Spiralia</taxon>
        <taxon>Lophotrochozoa</taxon>
        <taxon>Mollusca</taxon>
        <taxon>Bivalvia</taxon>
        <taxon>Autobranchia</taxon>
        <taxon>Pteriomorphia</taxon>
        <taxon>Mytilida</taxon>
        <taxon>Mytiloidea</taxon>
        <taxon>Mytilidae</taxon>
        <taxon>Mytilinae</taxon>
        <taxon>Mytilus</taxon>
    </lineage>
</organism>
<accession>A0A8S3PYS7</accession>
<reference evidence="2" key="1">
    <citation type="submission" date="2021-03" db="EMBL/GenBank/DDBJ databases">
        <authorList>
            <person name="Bekaert M."/>
        </authorList>
    </citation>
    <scope>NUCLEOTIDE SEQUENCE</scope>
</reference>
<dbReference type="Proteomes" id="UP000683360">
    <property type="component" value="Unassembled WGS sequence"/>
</dbReference>
<evidence type="ECO:0000256" key="1">
    <source>
        <dbReference type="SAM" id="MobiDB-lite"/>
    </source>
</evidence>
<dbReference type="EMBL" id="CAJPWZ010000204">
    <property type="protein sequence ID" value="CAG2188234.1"/>
    <property type="molecule type" value="Genomic_DNA"/>
</dbReference>